<gene>
    <name evidence="11" type="ORF">RIMI_LOCUS5755572</name>
</gene>
<evidence type="ECO:0000256" key="6">
    <source>
        <dbReference type="ARBA" id="ARBA00047619"/>
    </source>
</evidence>
<dbReference type="Pfam" id="PF08241">
    <property type="entry name" value="Methyltransf_11"/>
    <property type="match status" value="1"/>
</dbReference>
<reference evidence="11" key="1">
    <citation type="submission" date="2023-07" db="EMBL/GenBank/DDBJ databases">
        <authorList>
            <person name="Stuckert A."/>
        </authorList>
    </citation>
    <scope>NUCLEOTIDE SEQUENCE</scope>
</reference>
<feature type="domain" description="Methyltransferase" evidence="10">
    <location>
        <begin position="335"/>
        <end position="429"/>
    </location>
</feature>
<comment type="pathway">
    <text evidence="1">Phospholipid metabolism; phosphatidylcholine biosynthesis.</text>
</comment>
<evidence type="ECO:0000313" key="12">
    <source>
        <dbReference type="Proteomes" id="UP001176940"/>
    </source>
</evidence>
<keyword evidence="4" id="KW-0808">Transferase</keyword>
<comment type="catalytic activity">
    <reaction evidence="8">
        <text>N-methylethanolamine phosphate + S-adenosyl-L-methionine = N,N-dimethylethanolamine phosphate + S-adenosyl-L-homocysteine + H(+)</text>
        <dbReference type="Rhea" id="RHEA:25321"/>
        <dbReference type="ChEBI" id="CHEBI:15378"/>
        <dbReference type="ChEBI" id="CHEBI:57781"/>
        <dbReference type="ChEBI" id="CHEBI:57856"/>
        <dbReference type="ChEBI" id="CHEBI:58641"/>
        <dbReference type="ChEBI" id="CHEBI:59789"/>
        <dbReference type="EC" id="2.1.1.103"/>
    </reaction>
    <physiologicalReaction direction="left-to-right" evidence="8">
        <dbReference type="Rhea" id="RHEA:25322"/>
    </physiologicalReaction>
</comment>
<evidence type="ECO:0000313" key="11">
    <source>
        <dbReference type="EMBL" id="CAJ0934062.1"/>
    </source>
</evidence>
<organism evidence="11 12">
    <name type="scientific">Ranitomeya imitator</name>
    <name type="common">mimic poison frog</name>
    <dbReference type="NCBI Taxonomy" id="111125"/>
    <lineage>
        <taxon>Eukaryota</taxon>
        <taxon>Metazoa</taxon>
        <taxon>Chordata</taxon>
        <taxon>Craniata</taxon>
        <taxon>Vertebrata</taxon>
        <taxon>Euteleostomi</taxon>
        <taxon>Amphibia</taxon>
        <taxon>Batrachia</taxon>
        <taxon>Anura</taxon>
        <taxon>Neobatrachia</taxon>
        <taxon>Hyloidea</taxon>
        <taxon>Dendrobatidae</taxon>
        <taxon>Dendrobatinae</taxon>
        <taxon>Ranitomeya</taxon>
    </lineage>
</organism>
<dbReference type="Proteomes" id="UP001176940">
    <property type="component" value="Unassembled WGS sequence"/>
</dbReference>
<dbReference type="InterPro" id="IPR029063">
    <property type="entry name" value="SAM-dependent_MTases_sf"/>
</dbReference>
<dbReference type="CDD" id="cd02440">
    <property type="entry name" value="AdoMet_MTases"/>
    <property type="match status" value="2"/>
</dbReference>
<proteinExistence type="predicted"/>
<comment type="pathway">
    <text evidence="2">Lipid metabolism.</text>
</comment>
<dbReference type="PANTHER" id="PTHR44307:SF2">
    <property type="entry name" value="PHOSPHOETHANOLAMINE METHYLTRANSFERASE ISOFORM X1"/>
    <property type="match status" value="1"/>
</dbReference>
<dbReference type="SUPFAM" id="SSF53335">
    <property type="entry name" value="S-adenosyl-L-methionine-dependent methyltransferases"/>
    <property type="match status" value="2"/>
</dbReference>
<protein>
    <recommendedName>
        <fullName evidence="5">phosphoethanolamine N-methyltransferase</fullName>
        <ecNumber evidence="5">2.1.1.103</ecNumber>
    </recommendedName>
</protein>
<comment type="catalytic activity">
    <reaction evidence="7">
        <text>phosphoethanolamine + S-adenosyl-L-methionine = N-methylethanolamine phosphate + S-adenosyl-L-homocysteine + H(+)</text>
        <dbReference type="Rhea" id="RHEA:20365"/>
        <dbReference type="ChEBI" id="CHEBI:15378"/>
        <dbReference type="ChEBI" id="CHEBI:57781"/>
        <dbReference type="ChEBI" id="CHEBI:57856"/>
        <dbReference type="ChEBI" id="CHEBI:58190"/>
        <dbReference type="ChEBI" id="CHEBI:59789"/>
        <dbReference type="EC" id="2.1.1.103"/>
    </reaction>
    <physiologicalReaction direction="left-to-right" evidence="7">
        <dbReference type="Rhea" id="RHEA:20366"/>
    </physiologicalReaction>
</comment>
<feature type="domain" description="Methyltransferase type 11" evidence="9">
    <location>
        <begin position="86"/>
        <end position="174"/>
    </location>
</feature>
<evidence type="ECO:0000256" key="3">
    <source>
        <dbReference type="ARBA" id="ARBA00022603"/>
    </source>
</evidence>
<evidence type="ECO:0000256" key="5">
    <source>
        <dbReference type="ARBA" id="ARBA00035674"/>
    </source>
</evidence>
<evidence type="ECO:0000259" key="9">
    <source>
        <dbReference type="Pfam" id="PF08241"/>
    </source>
</evidence>
<dbReference type="EC" id="2.1.1.103" evidence="5"/>
<evidence type="ECO:0000256" key="7">
    <source>
        <dbReference type="ARBA" id="ARBA00047622"/>
    </source>
</evidence>
<accession>A0ABN9L5W8</accession>
<dbReference type="InterPro" id="IPR013216">
    <property type="entry name" value="Methyltransf_11"/>
</dbReference>
<comment type="caution">
    <text evidence="11">The sequence shown here is derived from an EMBL/GenBank/DDBJ whole genome shotgun (WGS) entry which is preliminary data.</text>
</comment>
<name>A0ABN9L5W8_9NEOB</name>
<dbReference type="InterPro" id="IPR041698">
    <property type="entry name" value="Methyltransf_25"/>
</dbReference>
<evidence type="ECO:0000256" key="1">
    <source>
        <dbReference type="ARBA" id="ARBA00004969"/>
    </source>
</evidence>
<dbReference type="Gene3D" id="3.40.50.150">
    <property type="entry name" value="Vaccinia Virus protein VP39"/>
    <property type="match status" value="3"/>
</dbReference>
<evidence type="ECO:0000256" key="4">
    <source>
        <dbReference type="ARBA" id="ARBA00022679"/>
    </source>
</evidence>
<evidence type="ECO:0000256" key="2">
    <source>
        <dbReference type="ARBA" id="ARBA00005189"/>
    </source>
</evidence>
<dbReference type="PANTHER" id="PTHR44307">
    <property type="entry name" value="PHOSPHOETHANOLAMINE METHYLTRANSFERASE"/>
    <property type="match status" value="1"/>
</dbReference>
<keyword evidence="12" id="KW-1185">Reference proteome</keyword>
<comment type="catalytic activity">
    <reaction evidence="6">
        <text>N,N-dimethylethanolamine phosphate + S-adenosyl-L-methionine = phosphocholine + S-adenosyl-L-homocysteine + H(+)</text>
        <dbReference type="Rhea" id="RHEA:25325"/>
        <dbReference type="ChEBI" id="CHEBI:15378"/>
        <dbReference type="ChEBI" id="CHEBI:57856"/>
        <dbReference type="ChEBI" id="CHEBI:58641"/>
        <dbReference type="ChEBI" id="CHEBI:59789"/>
        <dbReference type="ChEBI" id="CHEBI:295975"/>
        <dbReference type="EC" id="2.1.1.103"/>
    </reaction>
    <physiologicalReaction direction="left-to-right" evidence="6">
        <dbReference type="Rhea" id="RHEA:25326"/>
    </physiologicalReaction>
</comment>
<sequence>MANEVRQTMTQFWEEHSRDATVEEMMLDSSAALLSQEEKPEIISLLPCLDGLNVTAGARGWDREMHMYISCNEQTLTLLKRLMSIRYTGHLAKLASNVTAVDFMQNFIDKNREDNGYRGNITFLQADVTLLDFPNNTFDFVFSNWLFMYLTDEELVVLIEKMLGWLRPGGYLFFRESCFFQSGDCERTFNPTVYRTPAQYNHLLTSVTSKSGDNGFEIVMSKSVQTYIKIKKNQNQVCWMLQKVPRDADGHQGYTTFQQFLDNQQYSRRGILRYEKIFGDGFVSTGGLETTKVRPVQKTNIRGSGDTVFKMQEILSFLHLQEFIAMLNLVPGQRVIDVGCGIGGGDFYMAKTYGVDVLGMDLSSNMVEIAMERAIMERTPKVQFEIGDATRRIFTDASFDVVYSRDTILHINDKGALFRKFFTWLKPGGKLLITDYCCGDRPWSPVFEEYVKQRGYILYTPKEYGQFLEKVGFVKVQALDRTEQFVQVLNKELARTQEIKQDFLESFSEEDYNYIIEGWKEKLHRCSLGDQRWGLFLAEKPLDLIS</sequence>
<dbReference type="Pfam" id="PF13649">
    <property type="entry name" value="Methyltransf_25"/>
    <property type="match status" value="1"/>
</dbReference>
<keyword evidence="3" id="KW-0489">Methyltransferase</keyword>
<evidence type="ECO:0000259" key="10">
    <source>
        <dbReference type="Pfam" id="PF13649"/>
    </source>
</evidence>
<dbReference type="EMBL" id="CAUEEQ010009994">
    <property type="protein sequence ID" value="CAJ0934062.1"/>
    <property type="molecule type" value="Genomic_DNA"/>
</dbReference>
<evidence type="ECO:0000256" key="8">
    <source>
        <dbReference type="ARBA" id="ARBA00047841"/>
    </source>
</evidence>